<dbReference type="STRING" id="946122.A0A0C2WZW5"/>
<dbReference type="InterPro" id="IPR033121">
    <property type="entry name" value="PEPTIDASE_A1"/>
</dbReference>
<dbReference type="FunCoup" id="A0A0C2WZW5">
    <property type="interactions" value="59"/>
</dbReference>
<keyword evidence="4" id="KW-1015">Disulfide bond</keyword>
<name>A0A0C2WZW5_AMAMK</name>
<keyword evidence="5" id="KW-0645">Protease</keyword>
<dbReference type="Pfam" id="PF00026">
    <property type="entry name" value="Asp"/>
    <property type="match status" value="1"/>
</dbReference>
<dbReference type="InterPro" id="IPR034164">
    <property type="entry name" value="Pepsin-like_dom"/>
</dbReference>
<protein>
    <recommendedName>
        <fullName evidence="7">Peptidase A1 domain-containing protein</fullName>
    </recommendedName>
</protein>
<evidence type="ECO:0000256" key="2">
    <source>
        <dbReference type="ARBA" id="ARBA00022750"/>
    </source>
</evidence>
<evidence type="ECO:0000313" key="9">
    <source>
        <dbReference type="Proteomes" id="UP000054549"/>
    </source>
</evidence>
<dbReference type="CDD" id="cd05471">
    <property type="entry name" value="pepsin_like"/>
    <property type="match status" value="1"/>
</dbReference>
<keyword evidence="2 5" id="KW-0064">Aspartyl protease</keyword>
<feature type="signal peptide" evidence="6">
    <location>
        <begin position="1"/>
        <end position="19"/>
    </location>
</feature>
<dbReference type="FunFam" id="2.40.70.10:FF:000008">
    <property type="entry name" value="Cathepsin D"/>
    <property type="match status" value="1"/>
</dbReference>
<comment type="similarity">
    <text evidence="1 5">Belongs to the peptidase A1 family.</text>
</comment>
<dbReference type="PROSITE" id="PS00141">
    <property type="entry name" value="ASP_PROTEASE"/>
    <property type="match status" value="1"/>
</dbReference>
<dbReference type="PROSITE" id="PS51767">
    <property type="entry name" value="PEPTIDASE_A1"/>
    <property type="match status" value="1"/>
</dbReference>
<evidence type="ECO:0000256" key="4">
    <source>
        <dbReference type="PIRSR" id="PIRSR601461-2"/>
    </source>
</evidence>
<dbReference type="GO" id="GO:0004190">
    <property type="term" value="F:aspartic-type endopeptidase activity"/>
    <property type="evidence" value="ECO:0007669"/>
    <property type="project" value="UniProtKB-KW"/>
</dbReference>
<dbReference type="AlphaFoldDB" id="A0A0C2WZW5"/>
<feature type="active site" evidence="3">
    <location>
        <position position="132"/>
    </location>
</feature>
<gene>
    <name evidence="8" type="ORF">M378DRAFT_13161</name>
</gene>
<evidence type="ECO:0000256" key="1">
    <source>
        <dbReference type="ARBA" id="ARBA00007447"/>
    </source>
</evidence>
<organism evidence="8 9">
    <name type="scientific">Amanita muscaria (strain Koide BX008)</name>
    <dbReference type="NCBI Taxonomy" id="946122"/>
    <lineage>
        <taxon>Eukaryota</taxon>
        <taxon>Fungi</taxon>
        <taxon>Dikarya</taxon>
        <taxon>Basidiomycota</taxon>
        <taxon>Agaricomycotina</taxon>
        <taxon>Agaricomycetes</taxon>
        <taxon>Agaricomycetidae</taxon>
        <taxon>Agaricales</taxon>
        <taxon>Pluteineae</taxon>
        <taxon>Amanitaceae</taxon>
        <taxon>Amanita</taxon>
    </lineage>
</organism>
<feature type="disulfide bond" evidence="4">
    <location>
        <begin position="145"/>
        <end position="150"/>
    </location>
</feature>
<dbReference type="InterPro" id="IPR021109">
    <property type="entry name" value="Peptidase_aspartic_dom_sf"/>
</dbReference>
<evidence type="ECO:0000313" key="8">
    <source>
        <dbReference type="EMBL" id="KIL61958.1"/>
    </source>
</evidence>
<dbReference type="GO" id="GO:0006508">
    <property type="term" value="P:proteolysis"/>
    <property type="evidence" value="ECO:0007669"/>
    <property type="project" value="UniProtKB-KW"/>
</dbReference>
<dbReference type="InterPro" id="IPR001969">
    <property type="entry name" value="Aspartic_peptidase_AS"/>
</dbReference>
<keyword evidence="5" id="KW-0378">Hydrolase</keyword>
<sequence>MVKRSTLFLSLALPFFTVARPFSQPDGAAIPLHKRFSLALPNGVFDHDTAVAVTVLVKNKHRQNLINIQNNFGADDFPEGARVSSPASIPLAIRQRLEKRQAEALLDKGNGIAWTGLISIGTPGQQFVVDIDTGSSDLWVTSAWCGGSVCQGKNKYNSTASSTSQAQPETFALQYAGGLSVSGPLYTDTVSIAGITVTGQYFSPITSATPNFATYAYDGLLGLAFPSLSFMQQTPFLSMAVSQGSISKNAFGLKLGHGGSELYLGGANRGLFTGSVELHNLSSSRGFWQVGGASIKVNGQEAVVSDLDTIIDSGTTLIYGPPEAVRQVYAQIPGSALIDRTNGFYSFPCNSAPVVSFNWGGRDWDISPSNFTFGEAQSGSNQCIGGLVALDLGLGSNVWLLGDSFMQNVYTIFDLDLNAVGFATLS</sequence>
<feature type="chain" id="PRO_5002158342" description="Peptidase A1 domain-containing protein" evidence="6">
    <location>
        <begin position="20"/>
        <end position="426"/>
    </location>
</feature>
<keyword evidence="9" id="KW-1185">Reference proteome</keyword>
<dbReference type="EMBL" id="KN818277">
    <property type="protein sequence ID" value="KIL61958.1"/>
    <property type="molecule type" value="Genomic_DNA"/>
</dbReference>
<keyword evidence="6" id="KW-0732">Signal</keyword>
<dbReference type="PRINTS" id="PR00792">
    <property type="entry name" value="PEPSIN"/>
</dbReference>
<dbReference type="OrthoDB" id="15189at2759"/>
<accession>A0A0C2WZW5</accession>
<dbReference type="PANTHER" id="PTHR47966">
    <property type="entry name" value="BETA-SITE APP-CLEAVING ENZYME, ISOFORM A-RELATED"/>
    <property type="match status" value="1"/>
</dbReference>
<dbReference type="InParanoid" id="A0A0C2WZW5"/>
<dbReference type="HOGENOM" id="CLU_013253_1_0_1"/>
<proteinExistence type="inferred from homology"/>
<dbReference type="PANTHER" id="PTHR47966:SF51">
    <property type="entry name" value="BETA-SITE APP-CLEAVING ENZYME, ISOFORM A-RELATED"/>
    <property type="match status" value="1"/>
</dbReference>
<dbReference type="InterPro" id="IPR001461">
    <property type="entry name" value="Aspartic_peptidase_A1"/>
</dbReference>
<evidence type="ECO:0000256" key="3">
    <source>
        <dbReference type="PIRSR" id="PIRSR601461-1"/>
    </source>
</evidence>
<feature type="domain" description="Peptidase A1" evidence="7">
    <location>
        <begin position="114"/>
        <end position="423"/>
    </location>
</feature>
<dbReference type="SUPFAM" id="SSF50630">
    <property type="entry name" value="Acid proteases"/>
    <property type="match status" value="1"/>
</dbReference>
<reference evidence="8 9" key="1">
    <citation type="submission" date="2014-04" db="EMBL/GenBank/DDBJ databases">
        <title>Evolutionary Origins and Diversification of the Mycorrhizal Mutualists.</title>
        <authorList>
            <consortium name="DOE Joint Genome Institute"/>
            <consortium name="Mycorrhizal Genomics Consortium"/>
            <person name="Kohler A."/>
            <person name="Kuo A."/>
            <person name="Nagy L.G."/>
            <person name="Floudas D."/>
            <person name="Copeland A."/>
            <person name="Barry K.W."/>
            <person name="Cichocki N."/>
            <person name="Veneault-Fourrey C."/>
            <person name="LaButti K."/>
            <person name="Lindquist E.A."/>
            <person name="Lipzen A."/>
            <person name="Lundell T."/>
            <person name="Morin E."/>
            <person name="Murat C."/>
            <person name="Riley R."/>
            <person name="Ohm R."/>
            <person name="Sun H."/>
            <person name="Tunlid A."/>
            <person name="Henrissat B."/>
            <person name="Grigoriev I.V."/>
            <person name="Hibbett D.S."/>
            <person name="Martin F."/>
        </authorList>
    </citation>
    <scope>NUCLEOTIDE SEQUENCE [LARGE SCALE GENOMIC DNA]</scope>
    <source>
        <strain evidence="8 9">Koide BX008</strain>
    </source>
</reference>
<dbReference type="Gene3D" id="2.40.70.10">
    <property type="entry name" value="Acid Proteases"/>
    <property type="match status" value="2"/>
</dbReference>
<evidence type="ECO:0000256" key="6">
    <source>
        <dbReference type="SAM" id="SignalP"/>
    </source>
</evidence>
<evidence type="ECO:0000256" key="5">
    <source>
        <dbReference type="RuleBase" id="RU000454"/>
    </source>
</evidence>
<evidence type="ECO:0000259" key="7">
    <source>
        <dbReference type="PROSITE" id="PS51767"/>
    </source>
</evidence>
<feature type="active site" evidence="3">
    <location>
        <position position="312"/>
    </location>
</feature>
<dbReference type="Proteomes" id="UP000054549">
    <property type="component" value="Unassembled WGS sequence"/>
</dbReference>